<name>A0A5J4TAG7_9EUKA</name>
<dbReference type="Proteomes" id="UP000324800">
    <property type="component" value="Unassembled WGS sequence"/>
</dbReference>
<gene>
    <name evidence="1" type="ORF">EZS28_049097</name>
</gene>
<feature type="non-terminal residue" evidence="1">
    <location>
        <position position="111"/>
    </location>
</feature>
<dbReference type="EMBL" id="SNRW01034713">
    <property type="protein sequence ID" value="KAA6355376.1"/>
    <property type="molecule type" value="Genomic_DNA"/>
</dbReference>
<reference evidence="1 2" key="1">
    <citation type="submission" date="2019-03" db="EMBL/GenBank/DDBJ databases">
        <title>Single cell metagenomics reveals metabolic interactions within the superorganism composed of flagellate Streblomastix strix and complex community of Bacteroidetes bacteria on its surface.</title>
        <authorList>
            <person name="Treitli S.C."/>
            <person name="Kolisko M."/>
            <person name="Husnik F."/>
            <person name="Keeling P."/>
            <person name="Hampl V."/>
        </authorList>
    </citation>
    <scope>NUCLEOTIDE SEQUENCE [LARGE SCALE GENOMIC DNA]</scope>
    <source>
        <strain evidence="1">ST1C</strain>
    </source>
</reference>
<dbReference type="AlphaFoldDB" id="A0A5J4TAG7"/>
<protein>
    <submittedName>
        <fullName evidence="1">Uncharacterized protein</fullName>
    </submittedName>
</protein>
<sequence length="111" mass="12701">MQPNIRSRTNSSSPHTPAIQNRYCIQNDFINPDPLDIEITKIDKETTIIRKKEKYQYSVVSLEKVIDEGIWQFEAQFQNISLKYASIGIVKASHKILANCSPHENPGLNDD</sequence>
<evidence type="ECO:0000313" key="2">
    <source>
        <dbReference type="Proteomes" id="UP000324800"/>
    </source>
</evidence>
<accession>A0A5J4TAG7</accession>
<comment type="caution">
    <text evidence="1">The sequence shown here is derived from an EMBL/GenBank/DDBJ whole genome shotgun (WGS) entry which is preliminary data.</text>
</comment>
<proteinExistence type="predicted"/>
<evidence type="ECO:0000313" key="1">
    <source>
        <dbReference type="EMBL" id="KAA6355376.1"/>
    </source>
</evidence>
<organism evidence="1 2">
    <name type="scientific">Streblomastix strix</name>
    <dbReference type="NCBI Taxonomy" id="222440"/>
    <lineage>
        <taxon>Eukaryota</taxon>
        <taxon>Metamonada</taxon>
        <taxon>Preaxostyla</taxon>
        <taxon>Oxymonadida</taxon>
        <taxon>Streblomastigidae</taxon>
        <taxon>Streblomastix</taxon>
    </lineage>
</organism>